<keyword evidence="3" id="KW-0862">Zinc</keyword>
<dbReference type="GO" id="GO:0000785">
    <property type="term" value="C:chromatin"/>
    <property type="evidence" value="ECO:0007669"/>
    <property type="project" value="TreeGrafter"/>
</dbReference>
<dbReference type="EMBL" id="MU005593">
    <property type="protein sequence ID" value="KAF2681053.1"/>
    <property type="molecule type" value="Genomic_DNA"/>
</dbReference>
<proteinExistence type="predicted"/>
<feature type="compositionally biased region" description="Low complexity" evidence="5">
    <location>
        <begin position="529"/>
        <end position="545"/>
    </location>
</feature>
<dbReference type="GO" id="GO:0008270">
    <property type="term" value="F:zinc ion binding"/>
    <property type="evidence" value="ECO:0007669"/>
    <property type="project" value="UniProtKB-KW"/>
</dbReference>
<dbReference type="InterPro" id="IPR013083">
    <property type="entry name" value="Znf_RING/FYVE/PHD"/>
</dbReference>
<dbReference type="GO" id="GO:0061665">
    <property type="term" value="F:SUMO ligase activity"/>
    <property type="evidence" value="ECO:0007669"/>
    <property type="project" value="TreeGrafter"/>
</dbReference>
<feature type="compositionally biased region" description="Low complexity" evidence="5">
    <location>
        <begin position="558"/>
        <end position="579"/>
    </location>
</feature>
<sequence length="954" mass="107930">ATQMTLNYALGNLGGRQKSWMSSGQATPLPQHFSPPAIKRKPGRPAKPRPGELQQSTPQSHPTPEAQRDYHTPSNSTSPQLANVLSHPTASRPLPSPTAVFPSPSPSEEAFVERTSTPTASYMSAIPYTDGAQETAPVRNDAVPARDMSPNIKVMEGVRQTASALKRPAEADRREAGKRSRMENTPQQMHPQPPPLRTDNPRRTSLQHPGQGQSASPVTTPTQFSPMLGPPQPFHGHSLPQGMQNQAQIQTQAGRTPPQHHPHLQMSNQRRASATLDWYTQQDCLNELNQFCSTAIISEDHPRDGRRLGVLRDAIERQDWAYLTIHQHYCLLTADPMAIPASLRNNPNLQSALQLMRETLDMNEHLSPAVLRFFANFPMPLALLGQLYPQRHGQEALMFFNFMQQSVNFDQLRATCERRNCPPLVQELVYDLGITSTVFQRIVFTASLRRLWSLWSVPNEQMRTQFESFAMNIFLENQADFQHREISRRSIQPMDFEGEREMERRQWGSQLKELCDGYKRALQPNGSFLQSQPPLATAPQAQQQTRPPPPQNHHVQQSSTMRPPAPASSSMPPHSAQAAIQRGRGRGRPRLYPTPPRPQSVPSNQQVAQHPVKTPFPSLLPARGVHQPQQRQPNPARFGLHQAHLRSPVLRAKSTDHVLYQYVKGFLKAPVRLVEAGHKVEKWTFNMTRDHFWRIPRDTPNGVGSPPTRVIDENSWLLRLRCVKWTSPQAPTDHTWATADTSWIPYSYLTFNNQNLQVRKKLHHGKDLPIDLSPFVKEGENTLEIAIMRQNKDENYRKYLLAIEILGVKSHTAIKDECQRSNRVDASTTIEFIKRKLSSASDDDEIAIVESNLTINLFDPFSASKMCDIPVRGKACLHYDCFDLDTFLHTRERKGDVSAADQWKCPICNNDARPQHLNVDGFLDHVRAELYERGLQDTRAIIVAQDGSWKPKAE</sequence>
<evidence type="ECO:0000256" key="4">
    <source>
        <dbReference type="PROSITE-ProRule" id="PRU00452"/>
    </source>
</evidence>
<dbReference type="AlphaFoldDB" id="A0A6G1ISX3"/>
<feature type="region of interest" description="Disordered" evidence="5">
    <location>
        <begin position="523"/>
        <end position="635"/>
    </location>
</feature>
<protein>
    <recommendedName>
        <fullName evidence="6">SP-RING-type domain-containing protein</fullName>
    </recommendedName>
</protein>
<feature type="compositionally biased region" description="Basic and acidic residues" evidence="5">
    <location>
        <begin position="167"/>
        <end position="182"/>
    </location>
</feature>
<feature type="compositionally biased region" description="Polar residues" evidence="5">
    <location>
        <begin position="241"/>
        <end position="254"/>
    </location>
</feature>
<reference evidence="7" key="1">
    <citation type="journal article" date="2020" name="Stud. Mycol.">
        <title>101 Dothideomycetes genomes: a test case for predicting lifestyles and emergence of pathogens.</title>
        <authorList>
            <person name="Haridas S."/>
            <person name="Albert R."/>
            <person name="Binder M."/>
            <person name="Bloem J."/>
            <person name="Labutti K."/>
            <person name="Salamov A."/>
            <person name="Andreopoulos B."/>
            <person name="Baker S."/>
            <person name="Barry K."/>
            <person name="Bills G."/>
            <person name="Bluhm B."/>
            <person name="Cannon C."/>
            <person name="Castanera R."/>
            <person name="Culley D."/>
            <person name="Daum C."/>
            <person name="Ezra D."/>
            <person name="Gonzalez J."/>
            <person name="Henrissat B."/>
            <person name="Kuo A."/>
            <person name="Liang C."/>
            <person name="Lipzen A."/>
            <person name="Lutzoni F."/>
            <person name="Magnuson J."/>
            <person name="Mondo S."/>
            <person name="Nolan M."/>
            <person name="Ohm R."/>
            <person name="Pangilinan J."/>
            <person name="Park H.-J."/>
            <person name="Ramirez L."/>
            <person name="Alfaro M."/>
            <person name="Sun H."/>
            <person name="Tritt A."/>
            <person name="Yoshinaga Y."/>
            <person name="Zwiers L.-H."/>
            <person name="Turgeon B."/>
            <person name="Goodwin S."/>
            <person name="Spatafora J."/>
            <person name="Crous P."/>
            <person name="Grigoriev I."/>
        </authorList>
    </citation>
    <scope>NUCLEOTIDE SEQUENCE</scope>
    <source>
        <strain evidence="7">CBS 122367</strain>
    </source>
</reference>
<keyword evidence="1" id="KW-0479">Metal-binding</keyword>
<evidence type="ECO:0000313" key="7">
    <source>
        <dbReference type="EMBL" id="KAF2681053.1"/>
    </source>
</evidence>
<keyword evidence="8" id="KW-1185">Reference proteome</keyword>
<feature type="compositionally biased region" description="Polar residues" evidence="5">
    <location>
        <begin position="53"/>
        <end position="62"/>
    </location>
</feature>
<feature type="region of interest" description="Disordered" evidence="5">
    <location>
        <begin position="157"/>
        <end position="266"/>
    </location>
</feature>
<organism evidence="7 8">
    <name type="scientific">Lentithecium fluviatile CBS 122367</name>
    <dbReference type="NCBI Taxonomy" id="1168545"/>
    <lineage>
        <taxon>Eukaryota</taxon>
        <taxon>Fungi</taxon>
        <taxon>Dikarya</taxon>
        <taxon>Ascomycota</taxon>
        <taxon>Pezizomycotina</taxon>
        <taxon>Dothideomycetes</taxon>
        <taxon>Pleosporomycetidae</taxon>
        <taxon>Pleosporales</taxon>
        <taxon>Massarineae</taxon>
        <taxon>Lentitheciaceae</taxon>
        <taxon>Lentithecium</taxon>
    </lineage>
</organism>
<feature type="compositionally biased region" description="Basic residues" evidence="5">
    <location>
        <begin position="38"/>
        <end position="47"/>
    </location>
</feature>
<accession>A0A6G1ISX3</accession>
<dbReference type="PANTHER" id="PTHR10782">
    <property type="entry name" value="ZINC FINGER MIZ DOMAIN-CONTAINING PROTEIN"/>
    <property type="match status" value="1"/>
</dbReference>
<feature type="compositionally biased region" description="Polar residues" evidence="5">
    <location>
        <begin position="19"/>
        <end position="28"/>
    </location>
</feature>
<gene>
    <name evidence="7" type="ORF">K458DRAFT_254796</name>
</gene>
<evidence type="ECO:0000256" key="3">
    <source>
        <dbReference type="ARBA" id="ARBA00022833"/>
    </source>
</evidence>
<dbReference type="GO" id="GO:0016925">
    <property type="term" value="P:protein sumoylation"/>
    <property type="evidence" value="ECO:0007669"/>
    <property type="project" value="TreeGrafter"/>
</dbReference>
<keyword evidence="2 4" id="KW-0863">Zinc-finger</keyword>
<evidence type="ECO:0000259" key="6">
    <source>
        <dbReference type="PROSITE" id="PS51044"/>
    </source>
</evidence>
<feature type="non-terminal residue" evidence="7">
    <location>
        <position position="954"/>
    </location>
</feature>
<feature type="region of interest" description="Disordered" evidence="5">
    <location>
        <begin position="1"/>
        <end position="109"/>
    </location>
</feature>
<dbReference type="PROSITE" id="PS51044">
    <property type="entry name" value="ZF_SP_RING"/>
    <property type="match status" value="1"/>
</dbReference>
<dbReference type="Gene3D" id="3.30.40.10">
    <property type="entry name" value="Zinc/RING finger domain, C3HC4 (zinc finger)"/>
    <property type="match status" value="1"/>
</dbReference>
<dbReference type="PANTHER" id="PTHR10782:SF4">
    <property type="entry name" value="TONALLI, ISOFORM E"/>
    <property type="match status" value="1"/>
</dbReference>
<feature type="compositionally biased region" description="Polar residues" evidence="5">
    <location>
        <begin position="72"/>
        <end position="89"/>
    </location>
</feature>
<feature type="non-terminal residue" evidence="7">
    <location>
        <position position="1"/>
    </location>
</feature>
<dbReference type="OrthoDB" id="27975at2759"/>
<name>A0A6G1ISX3_9PLEO</name>
<evidence type="ECO:0000313" key="8">
    <source>
        <dbReference type="Proteomes" id="UP000799291"/>
    </source>
</evidence>
<dbReference type="InterPro" id="IPR004181">
    <property type="entry name" value="Znf_MIZ"/>
</dbReference>
<dbReference type="Proteomes" id="UP000799291">
    <property type="component" value="Unassembled WGS sequence"/>
</dbReference>
<feature type="compositionally biased region" description="Polar residues" evidence="5">
    <location>
        <begin position="203"/>
        <end position="225"/>
    </location>
</feature>
<evidence type="ECO:0000256" key="1">
    <source>
        <dbReference type="ARBA" id="ARBA00022723"/>
    </source>
</evidence>
<dbReference type="Pfam" id="PF02891">
    <property type="entry name" value="zf-MIZ"/>
    <property type="match status" value="1"/>
</dbReference>
<feature type="domain" description="SP-RING-type" evidence="6">
    <location>
        <begin position="842"/>
        <end position="936"/>
    </location>
</feature>
<evidence type="ECO:0000256" key="2">
    <source>
        <dbReference type="ARBA" id="ARBA00022771"/>
    </source>
</evidence>
<evidence type="ECO:0000256" key="5">
    <source>
        <dbReference type="SAM" id="MobiDB-lite"/>
    </source>
</evidence>